<dbReference type="Proteomes" id="UP000677228">
    <property type="component" value="Unassembled WGS sequence"/>
</dbReference>
<name>A0A814GI73_9BILA</name>
<evidence type="ECO:0000313" key="1">
    <source>
        <dbReference type="EMBL" id="CAF0939530.1"/>
    </source>
</evidence>
<dbReference type="Proteomes" id="UP000682733">
    <property type="component" value="Unassembled WGS sequence"/>
</dbReference>
<evidence type="ECO:0000313" key="4">
    <source>
        <dbReference type="EMBL" id="CAF3768250.1"/>
    </source>
</evidence>
<sequence length="110" mass="13261">MAENWKKLYRRWQEQHKKLKARYISSSLPISSTQQRETFRSFRIKRLTTTTDTKFEYKRQSLDVTYNQTSNFFTNIRDSFKIPSTKLRTKSIIVGSVNSNHFLHEQINPR</sequence>
<gene>
    <name evidence="2" type="ORF">GPM918_LOCUS13536</name>
    <name evidence="1" type="ORF">OVA965_LOCUS11563</name>
    <name evidence="4" type="ORF">SRO942_LOCUS13536</name>
    <name evidence="3" type="ORF">TMI583_LOCUS11564</name>
</gene>
<keyword evidence="5" id="KW-1185">Reference proteome</keyword>
<dbReference type="Proteomes" id="UP000663829">
    <property type="component" value="Unassembled WGS sequence"/>
</dbReference>
<evidence type="ECO:0000313" key="5">
    <source>
        <dbReference type="Proteomes" id="UP000663829"/>
    </source>
</evidence>
<dbReference type="Proteomes" id="UP000681722">
    <property type="component" value="Unassembled WGS sequence"/>
</dbReference>
<dbReference type="EMBL" id="CAJNOK010004496">
    <property type="protein sequence ID" value="CAF0939530.1"/>
    <property type="molecule type" value="Genomic_DNA"/>
</dbReference>
<organism evidence="2 5">
    <name type="scientific">Didymodactylos carnosus</name>
    <dbReference type="NCBI Taxonomy" id="1234261"/>
    <lineage>
        <taxon>Eukaryota</taxon>
        <taxon>Metazoa</taxon>
        <taxon>Spiralia</taxon>
        <taxon>Gnathifera</taxon>
        <taxon>Rotifera</taxon>
        <taxon>Eurotatoria</taxon>
        <taxon>Bdelloidea</taxon>
        <taxon>Philodinida</taxon>
        <taxon>Philodinidae</taxon>
        <taxon>Didymodactylos</taxon>
    </lineage>
</organism>
<evidence type="ECO:0000313" key="2">
    <source>
        <dbReference type="EMBL" id="CAF0996662.1"/>
    </source>
</evidence>
<accession>A0A814GI73</accession>
<comment type="caution">
    <text evidence="2">The sequence shown here is derived from an EMBL/GenBank/DDBJ whole genome shotgun (WGS) entry which is preliminary data.</text>
</comment>
<protein>
    <submittedName>
        <fullName evidence="2">Uncharacterized protein</fullName>
    </submittedName>
</protein>
<dbReference type="EMBL" id="CAJOBA010004500">
    <property type="protein sequence ID" value="CAF3714823.1"/>
    <property type="molecule type" value="Genomic_DNA"/>
</dbReference>
<dbReference type="EMBL" id="CAJOBC010003123">
    <property type="protein sequence ID" value="CAF3768250.1"/>
    <property type="molecule type" value="Genomic_DNA"/>
</dbReference>
<dbReference type="AlphaFoldDB" id="A0A814GI73"/>
<proteinExistence type="predicted"/>
<reference evidence="2" key="1">
    <citation type="submission" date="2021-02" db="EMBL/GenBank/DDBJ databases">
        <authorList>
            <person name="Nowell W R."/>
        </authorList>
    </citation>
    <scope>NUCLEOTIDE SEQUENCE</scope>
</reference>
<evidence type="ECO:0000313" key="3">
    <source>
        <dbReference type="EMBL" id="CAF3714823.1"/>
    </source>
</evidence>
<dbReference type="EMBL" id="CAJNOQ010003123">
    <property type="protein sequence ID" value="CAF0996662.1"/>
    <property type="molecule type" value="Genomic_DNA"/>
</dbReference>